<evidence type="ECO:0000256" key="1">
    <source>
        <dbReference type="ARBA" id="ARBA00022593"/>
    </source>
</evidence>
<dbReference type="GeneID" id="83210641"/>
<dbReference type="Proteomes" id="UP001234581">
    <property type="component" value="Unassembled WGS sequence"/>
</dbReference>
<comment type="subcellular location">
    <subcellularLocation>
        <location evidence="4">Peroxisome membrane</location>
    </subcellularLocation>
</comment>
<evidence type="ECO:0000313" key="6">
    <source>
        <dbReference type="EMBL" id="KAJ8661006.1"/>
    </source>
</evidence>
<gene>
    <name evidence="6" type="ORF">O0I10_003228</name>
</gene>
<proteinExistence type="predicted"/>
<evidence type="ECO:0000256" key="2">
    <source>
        <dbReference type="ARBA" id="ARBA00023136"/>
    </source>
</evidence>
<reference evidence="6 7" key="1">
    <citation type="submission" date="2023-03" db="EMBL/GenBank/DDBJ databases">
        <title>Genome sequence of Lichtheimia ornata CBS 291.66.</title>
        <authorList>
            <person name="Mohabir J.T."/>
            <person name="Shea T.P."/>
            <person name="Kurbessoian T."/>
            <person name="Berby B."/>
            <person name="Fontaine J."/>
            <person name="Livny J."/>
            <person name="Gnirke A."/>
            <person name="Stajich J.E."/>
            <person name="Cuomo C.A."/>
        </authorList>
    </citation>
    <scope>NUCLEOTIDE SEQUENCE [LARGE SCALE GENOMIC DNA]</scope>
    <source>
        <strain evidence="6">CBS 291.66</strain>
    </source>
</reference>
<keyword evidence="3" id="KW-0576">Peroxisome</keyword>
<keyword evidence="7" id="KW-1185">Reference proteome</keyword>
<accession>A0AAD7V9N3</accession>
<dbReference type="Pfam" id="PF05648">
    <property type="entry name" value="PEX11"/>
    <property type="match status" value="1"/>
</dbReference>
<dbReference type="AlphaFoldDB" id="A0AAD7V9N3"/>
<dbReference type="PANTHER" id="PTHR12652">
    <property type="entry name" value="PEROXISOMAL BIOGENESIS FACTOR 11"/>
    <property type="match status" value="1"/>
</dbReference>
<protein>
    <recommendedName>
        <fullName evidence="8">Peroxisomal biogenesis factor 11</fullName>
    </recommendedName>
</protein>
<feature type="region of interest" description="Disordered" evidence="5">
    <location>
        <begin position="1"/>
        <end position="20"/>
    </location>
</feature>
<dbReference type="EMBL" id="JARTCD010000010">
    <property type="protein sequence ID" value="KAJ8661006.1"/>
    <property type="molecule type" value="Genomic_DNA"/>
</dbReference>
<dbReference type="RefSeq" id="XP_058345919.1">
    <property type="nucleotide sequence ID" value="XM_058483300.1"/>
</dbReference>
<keyword evidence="1" id="KW-0962">Peroxisome biogenesis</keyword>
<evidence type="ECO:0000313" key="7">
    <source>
        <dbReference type="Proteomes" id="UP001234581"/>
    </source>
</evidence>
<evidence type="ECO:0000256" key="5">
    <source>
        <dbReference type="SAM" id="MobiDB-lite"/>
    </source>
</evidence>
<keyword evidence="2" id="KW-0472">Membrane</keyword>
<name>A0AAD7V9N3_9FUNG</name>
<evidence type="ECO:0000256" key="3">
    <source>
        <dbReference type="ARBA" id="ARBA00023140"/>
    </source>
</evidence>
<dbReference type="PANTHER" id="PTHR12652:SF19">
    <property type="entry name" value="PEROXISOMAL BIOGENESIS FACTOR 11"/>
    <property type="match status" value="1"/>
</dbReference>
<dbReference type="GO" id="GO:0005778">
    <property type="term" value="C:peroxisomal membrane"/>
    <property type="evidence" value="ECO:0007669"/>
    <property type="project" value="UniProtKB-SubCell"/>
</dbReference>
<evidence type="ECO:0008006" key="8">
    <source>
        <dbReference type="Google" id="ProtNLM"/>
    </source>
</evidence>
<dbReference type="GO" id="GO:0016559">
    <property type="term" value="P:peroxisome fission"/>
    <property type="evidence" value="ECO:0007669"/>
    <property type="project" value="InterPro"/>
</dbReference>
<sequence>MSVSTFQSLPTPSSTPPPELDKYIIDESPCFEKRRQQPPIPRLQLYSQFFLLVQKYLKELDGRDKSIKIIQYAFKILLHHGLVNPKKWSSMVSSFSMTRKILRLGLAIGPTRKLLLEPTPSLWNSCVLVNEIGNTVADDIYCLYKLGVVNGKFGKRAEVISMYCWFLGIMHDLHENYQSLQQLKANNKPDQQEKIFMTQISLSKLMMDGIFCACDIWSPSFANGVQAWSGFFSGALSGYKLWRKCASSSSSSSS</sequence>
<comment type="caution">
    <text evidence="6">The sequence shown here is derived from an EMBL/GenBank/DDBJ whole genome shotgun (WGS) entry which is preliminary data.</text>
</comment>
<evidence type="ECO:0000256" key="4">
    <source>
        <dbReference type="ARBA" id="ARBA00046271"/>
    </source>
</evidence>
<dbReference type="InterPro" id="IPR008733">
    <property type="entry name" value="PEX11"/>
</dbReference>
<organism evidence="6 7">
    <name type="scientific">Lichtheimia ornata</name>
    <dbReference type="NCBI Taxonomy" id="688661"/>
    <lineage>
        <taxon>Eukaryota</taxon>
        <taxon>Fungi</taxon>
        <taxon>Fungi incertae sedis</taxon>
        <taxon>Mucoromycota</taxon>
        <taxon>Mucoromycotina</taxon>
        <taxon>Mucoromycetes</taxon>
        <taxon>Mucorales</taxon>
        <taxon>Lichtheimiaceae</taxon>
        <taxon>Lichtheimia</taxon>
    </lineage>
</organism>